<protein>
    <recommendedName>
        <fullName evidence="2">NAF domain-containing protein</fullName>
    </recommendedName>
</protein>
<sequence length="202" mass="21331">MALHSGSMLRAPALWNKFTLGPSICRPVRFSSLDRKTGGRRGWEAEQASSGGGGGRGRHRPLTGAPPVRVKADLGSARPAPHHRRPRADAGTRMAMPPEVCTRFHLISLSEGFDLSSLFEHDPAVSPGRATARAGSTRFATREAASGVVTQLEALATGGATPTRVARSGARGVRLAMAADRRLQRGTVVARGGPGGRQEGWR</sequence>
<dbReference type="Gene3D" id="3.30.310.80">
    <property type="entry name" value="Kinase associated domain 1, KA1"/>
    <property type="match status" value="1"/>
</dbReference>
<dbReference type="AlphaFoldDB" id="Q6AUX7"/>
<evidence type="ECO:0000313" key="3">
    <source>
        <dbReference type="EMBL" id="AAT78778.1"/>
    </source>
</evidence>
<gene>
    <name evidence="3" type="primary">OSJNBa0004G03.12</name>
</gene>
<dbReference type="Proteomes" id="UP000000763">
    <property type="component" value="Chromosome 3"/>
</dbReference>
<dbReference type="HOGENOM" id="CLU_2188355_0_0_1"/>
<evidence type="ECO:0000313" key="4">
    <source>
        <dbReference type="Proteomes" id="UP000000763"/>
    </source>
</evidence>
<reference evidence="4" key="1">
    <citation type="journal article" date="2005" name="Nature">
        <title>The map-based sequence of the rice genome.</title>
        <authorList>
            <consortium name="International rice genome sequencing project (IRGSP)"/>
            <person name="Matsumoto T."/>
            <person name="Wu J."/>
            <person name="Kanamori H."/>
            <person name="Katayose Y."/>
            <person name="Fujisawa M."/>
            <person name="Namiki N."/>
            <person name="Mizuno H."/>
            <person name="Yamamoto K."/>
            <person name="Antonio B.A."/>
            <person name="Baba T."/>
            <person name="Sakata K."/>
            <person name="Nagamura Y."/>
            <person name="Aoki H."/>
            <person name="Arikawa K."/>
            <person name="Arita K."/>
            <person name="Bito T."/>
            <person name="Chiden Y."/>
            <person name="Fujitsuka N."/>
            <person name="Fukunaka R."/>
            <person name="Hamada M."/>
            <person name="Harada C."/>
            <person name="Hayashi A."/>
            <person name="Hijishita S."/>
            <person name="Honda M."/>
            <person name="Hosokawa S."/>
            <person name="Ichikawa Y."/>
            <person name="Idonuma A."/>
            <person name="Iijima M."/>
            <person name="Ikeda M."/>
            <person name="Ikeno M."/>
            <person name="Ito K."/>
            <person name="Ito S."/>
            <person name="Ito T."/>
            <person name="Ito Y."/>
            <person name="Ito Y."/>
            <person name="Iwabuchi A."/>
            <person name="Kamiya K."/>
            <person name="Karasawa W."/>
            <person name="Kurita K."/>
            <person name="Katagiri S."/>
            <person name="Kikuta A."/>
            <person name="Kobayashi H."/>
            <person name="Kobayashi N."/>
            <person name="Machita K."/>
            <person name="Maehara T."/>
            <person name="Masukawa M."/>
            <person name="Mizubayashi T."/>
            <person name="Mukai Y."/>
            <person name="Nagasaki H."/>
            <person name="Nagata Y."/>
            <person name="Naito S."/>
            <person name="Nakashima M."/>
            <person name="Nakama Y."/>
            <person name="Nakamichi Y."/>
            <person name="Nakamura M."/>
            <person name="Meguro A."/>
            <person name="Negishi M."/>
            <person name="Ohta I."/>
            <person name="Ohta T."/>
            <person name="Okamoto M."/>
            <person name="Ono N."/>
            <person name="Saji S."/>
            <person name="Sakaguchi M."/>
            <person name="Sakai K."/>
            <person name="Shibata M."/>
            <person name="Shimokawa T."/>
            <person name="Song J."/>
            <person name="Takazaki Y."/>
            <person name="Terasawa K."/>
            <person name="Tsugane M."/>
            <person name="Tsuji K."/>
            <person name="Ueda S."/>
            <person name="Waki K."/>
            <person name="Yamagata H."/>
            <person name="Yamamoto M."/>
            <person name="Yamamoto S."/>
            <person name="Yamane H."/>
            <person name="Yoshiki S."/>
            <person name="Yoshihara R."/>
            <person name="Yukawa K."/>
            <person name="Zhong H."/>
            <person name="Yano M."/>
            <person name="Yuan Q."/>
            <person name="Ouyang S."/>
            <person name="Liu J."/>
            <person name="Jones K.M."/>
            <person name="Gansberger K."/>
            <person name="Moffat K."/>
            <person name="Hill J."/>
            <person name="Bera J."/>
            <person name="Fadrosh D."/>
            <person name="Jin S."/>
            <person name="Johri S."/>
            <person name="Kim M."/>
            <person name="Overton L."/>
            <person name="Reardon M."/>
            <person name="Tsitrin T."/>
            <person name="Vuong H."/>
            <person name="Weaver B."/>
            <person name="Ciecko A."/>
            <person name="Tallon L."/>
            <person name="Jackson J."/>
            <person name="Pai G."/>
            <person name="Aken S.V."/>
            <person name="Utterback T."/>
            <person name="Reidmuller S."/>
            <person name="Feldblyum T."/>
            <person name="Hsiao J."/>
            <person name="Zismann V."/>
            <person name="Iobst S."/>
            <person name="de Vazeille A.R."/>
            <person name="Buell C.R."/>
            <person name="Ying K."/>
            <person name="Li Y."/>
            <person name="Lu T."/>
            <person name="Huang Y."/>
            <person name="Zhao Q."/>
            <person name="Feng Q."/>
            <person name="Zhang L."/>
            <person name="Zhu J."/>
            <person name="Weng Q."/>
            <person name="Mu J."/>
            <person name="Lu Y."/>
            <person name="Fan D."/>
            <person name="Liu Y."/>
            <person name="Guan J."/>
            <person name="Zhang Y."/>
            <person name="Yu S."/>
            <person name="Liu X."/>
            <person name="Zhang Y."/>
            <person name="Hong G."/>
            <person name="Han B."/>
            <person name="Choisne N."/>
            <person name="Demange N."/>
            <person name="Orjeda G."/>
            <person name="Samain S."/>
            <person name="Cattolico L."/>
            <person name="Pelletier E."/>
            <person name="Couloux A."/>
            <person name="Segurens B."/>
            <person name="Wincker P."/>
            <person name="D'Hont A."/>
            <person name="Scarpelli C."/>
            <person name="Weissenbach J."/>
            <person name="Salanoubat M."/>
            <person name="Quetier F."/>
            <person name="Yu Y."/>
            <person name="Kim H.R."/>
            <person name="Rambo T."/>
            <person name="Currie J."/>
            <person name="Collura K."/>
            <person name="Luo M."/>
            <person name="Yang T."/>
            <person name="Ammiraju J.S.S."/>
            <person name="Engler F."/>
            <person name="Soderlund C."/>
            <person name="Wing R.A."/>
            <person name="Palmer L.E."/>
            <person name="de la Bastide M."/>
            <person name="Spiegel L."/>
            <person name="Nascimento L."/>
            <person name="Zutavern T."/>
            <person name="O'Shaughnessy A."/>
            <person name="Dike S."/>
            <person name="Dedhia N."/>
            <person name="Preston R."/>
            <person name="Balija V."/>
            <person name="McCombie W.R."/>
            <person name="Chow T."/>
            <person name="Chen H."/>
            <person name="Chung M."/>
            <person name="Chen C."/>
            <person name="Shaw J."/>
            <person name="Wu H."/>
            <person name="Hsiao K."/>
            <person name="Chao Y."/>
            <person name="Chu M."/>
            <person name="Cheng C."/>
            <person name="Hour A."/>
            <person name="Lee P."/>
            <person name="Lin S."/>
            <person name="Lin Y."/>
            <person name="Liou J."/>
            <person name="Liu S."/>
            <person name="Hsing Y."/>
            <person name="Raghuvanshi S."/>
            <person name="Mohanty A."/>
            <person name="Bharti A.K."/>
            <person name="Gaur A."/>
            <person name="Gupta V."/>
            <person name="Kumar D."/>
            <person name="Ravi V."/>
            <person name="Vij S."/>
            <person name="Kapur A."/>
            <person name="Khurana P."/>
            <person name="Khurana P."/>
            <person name="Khurana J.P."/>
            <person name="Tyagi A.K."/>
            <person name="Gaikwad K."/>
            <person name="Singh A."/>
            <person name="Dalal V."/>
            <person name="Srivastava S."/>
            <person name="Dixit A."/>
            <person name="Pal A.K."/>
            <person name="Ghazi I.A."/>
            <person name="Yadav M."/>
            <person name="Pandit A."/>
            <person name="Bhargava A."/>
            <person name="Sureshbabu K."/>
            <person name="Batra K."/>
            <person name="Sharma T.R."/>
            <person name="Mohapatra T."/>
            <person name="Singh N.K."/>
            <person name="Messing J."/>
            <person name="Nelson A.B."/>
            <person name="Fuks G."/>
            <person name="Kavchok S."/>
            <person name="Keizer G."/>
            <person name="Linton E."/>
            <person name="Llaca V."/>
            <person name="Song R."/>
            <person name="Tanyolac B."/>
            <person name="Young S."/>
            <person name="Ho-Il K."/>
            <person name="Hahn J.H."/>
            <person name="Sangsakoo G."/>
            <person name="Vanavichit A."/>
            <person name="de Mattos Luiz.A.T."/>
            <person name="Zimmer P.D."/>
            <person name="Malone G."/>
            <person name="Dellagostin O."/>
            <person name="de Oliveira A.C."/>
            <person name="Bevan M."/>
            <person name="Bancroft I."/>
            <person name="Minx P."/>
            <person name="Cordum H."/>
            <person name="Wilson R."/>
            <person name="Cheng Z."/>
            <person name="Jin W."/>
            <person name="Jiang J."/>
            <person name="Leong S.A."/>
            <person name="Iwama H."/>
            <person name="Gojobori T."/>
            <person name="Itoh T."/>
            <person name="Niimura Y."/>
            <person name="Fujii Y."/>
            <person name="Habara T."/>
            <person name="Sakai H."/>
            <person name="Sato Y."/>
            <person name="Wilson G."/>
            <person name="Kumar K."/>
            <person name="McCouch S."/>
            <person name="Juretic N."/>
            <person name="Hoen D."/>
            <person name="Wright S."/>
            <person name="Bruskiewich R."/>
            <person name="Bureau T."/>
            <person name="Miyao A."/>
            <person name="Hirochika H."/>
            <person name="Nishikawa T."/>
            <person name="Kadowaki K."/>
            <person name="Sugiura M."/>
            <person name="Burr B."/>
            <person name="Sasaki T."/>
        </authorList>
    </citation>
    <scope>NUCLEOTIDE SEQUENCE [LARGE SCALE GENOMIC DNA]</scope>
    <source>
        <strain evidence="4">cv. Nipponbare</strain>
    </source>
</reference>
<dbReference type="InterPro" id="IPR018451">
    <property type="entry name" value="NAF/FISL_domain"/>
</dbReference>
<dbReference type="InterPro" id="IPR004041">
    <property type="entry name" value="NAF_dom"/>
</dbReference>
<dbReference type="EMBL" id="AC109601">
    <property type="protein sequence ID" value="AAT78778.1"/>
    <property type="molecule type" value="Genomic_DNA"/>
</dbReference>
<dbReference type="GO" id="GO:0007165">
    <property type="term" value="P:signal transduction"/>
    <property type="evidence" value="ECO:0007669"/>
    <property type="project" value="InterPro"/>
</dbReference>
<dbReference type="PROSITE" id="PS50816">
    <property type="entry name" value="NAF"/>
    <property type="match status" value="1"/>
</dbReference>
<accession>Q6AUX7</accession>
<organism evidence="3 4">
    <name type="scientific">Oryza sativa subsp. japonica</name>
    <name type="common">Rice</name>
    <dbReference type="NCBI Taxonomy" id="39947"/>
    <lineage>
        <taxon>Eukaryota</taxon>
        <taxon>Viridiplantae</taxon>
        <taxon>Streptophyta</taxon>
        <taxon>Embryophyta</taxon>
        <taxon>Tracheophyta</taxon>
        <taxon>Spermatophyta</taxon>
        <taxon>Magnoliopsida</taxon>
        <taxon>Liliopsida</taxon>
        <taxon>Poales</taxon>
        <taxon>Poaceae</taxon>
        <taxon>BOP clade</taxon>
        <taxon>Oryzoideae</taxon>
        <taxon>Oryzeae</taxon>
        <taxon>Oryzinae</taxon>
        <taxon>Oryza</taxon>
        <taxon>Oryza sativa</taxon>
    </lineage>
</organism>
<dbReference type="Pfam" id="PF03822">
    <property type="entry name" value="NAF"/>
    <property type="match status" value="1"/>
</dbReference>
<feature type="region of interest" description="Disordered" evidence="1">
    <location>
        <begin position="35"/>
        <end position="91"/>
    </location>
</feature>
<feature type="domain" description="NAF" evidence="2">
    <location>
        <begin position="96"/>
        <end position="120"/>
    </location>
</feature>
<feature type="compositionally biased region" description="Basic and acidic residues" evidence="1">
    <location>
        <begin position="35"/>
        <end position="44"/>
    </location>
</feature>
<evidence type="ECO:0000256" key="1">
    <source>
        <dbReference type="SAM" id="MobiDB-lite"/>
    </source>
</evidence>
<proteinExistence type="predicted"/>
<evidence type="ECO:0000259" key="2">
    <source>
        <dbReference type="PROSITE" id="PS50816"/>
    </source>
</evidence>
<name>Q6AUX7_ORYSJ</name>
<reference evidence="4" key="2">
    <citation type="journal article" date="2008" name="Nucleic Acids Res.">
        <title>The rice annotation project database (RAP-DB): 2008 update.</title>
        <authorList>
            <consortium name="The rice annotation project (RAP)"/>
        </authorList>
    </citation>
    <scope>GENOME REANNOTATION</scope>
    <source>
        <strain evidence="4">cv. Nipponbare</strain>
    </source>
</reference>